<sequence>MIGVRMSIPCEHNEDRHGTQEHLIVGVSKKGKLTLEHIDFNAEGTLTIKVANKDAYKFRDELKRIVLDKDDRMAELNMKKYYIGIERADCFNNNIHVILVLEKGNNVESVHMNERNAEAFYNAVDKIVSTGSLDTK</sequence>
<name>A0A173GBU7_9CAUD</name>
<dbReference type="Proteomes" id="UP000203219">
    <property type="component" value="Segment"/>
</dbReference>
<gene>
    <name evidence="1" type="ORF">SALINJAH_27</name>
</gene>
<accession>A0A173GBU7</accession>
<organism evidence="1 2">
    <name type="scientific">Bacillus phage SalinJah</name>
    <dbReference type="NCBI Taxonomy" id="1837830"/>
    <lineage>
        <taxon>Viruses</taxon>
        <taxon>Duplodnaviria</taxon>
        <taxon>Heunggongvirae</taxon>
        <taxon>Uroviricota</taxon>
        <taxon>Caudoviricetes</taxon>
        <taxon>Herelleviridae</taxon>
        <taxon>Bastillevirinae</taxon>
        <taxon>Wphvirus</taxon>
        <taxon>Wphvirus BPS13</taxon>
    </lineage>
</organism>
<reference evidence="2" key="1">
    <citation type="submission" date="2016-04" db="EMBL/GenBank/DDBJ databases">
        <authorList>
            <person name="Adebesin M.O."/>
            <person name="Ahama K."/>
            <person name="Alekasir E.M."/>
            <person name="Ali S."/>
            <person name="Aligholizadeh E."/>
            <person name="Allison J.M."/>
            <person name="Alzaher A."/>
            <person name="Andaya C.D."/>
            <person name="Asfaw S."/>
            <person name="Bansal N."/>
            <person name="Beauchard M.A."/>
            <person name="Betancourt K.A."/>
            <person name="Bhatia B."/>
            <person name="Boretti N.A."/>
            <person name="Brondi J.N."/>
            <person name="Byrd C.E."/>
            <person name="Cao A."/>
            <person name="Cardosa E.A."/>
            <person name="Carter A."/>
            <person name="Chen S."/>
            <person name="Chen Y."/>
            <person name="Clara V.K."/>
            <person name="Cobuzzi M."/>
            <person name="Conn O.L."/>
            <person name="Crosby I.A."/>
            <person name="Daly S.B."/>
            <person name="Depaz I.X."/>
            <person name="Dhaurali S."/>
            <person name="Dowdy K.M."/>
            <person name="Edokobi N.B."/>
            <person name="Ekanayake A.B."/>
            <person name="Ekekwe S.O."/>
            <person name="Emond M.A."/>
            <person name="Endres L."/>
            <person name="Eng S."/>
            <person name="Felkoski S.A."/>
            <person name="Gant C.D."/>
            <person name="Gaskin B."/>
            <person name="Gondal S."/>
            <person name="Gutmann J."/>
            <person name="Ha T.-A."/>
            <person name="Habteyes H."/>
            <person name="Hariri O."/>
            <person name="Healey R.M."/>
            <person name="Heins J.L."/>
            <person name="Henderson A.L."/>
            <person name="Hernandez F.M."/>
            <person name="Hoang P.T."/>
            <person name="Hope K.T."/>
            <person name="Husna A."/>
            <person name="Hussain A."/>
            <person name="Imani O."/>
            <person name="Jackson N.L."/>
            <person name="Jacob V.M."/>
            <person name="Kang C."/>
            <person name="Kantov R.M."/>
            <person name="Kavuru S."/>
            <person name="Kerr M.S."/>
            <person name="Khan O.A."/>
            <person name="Khan T.M."/>
            <person name="King T."/>
            <person name="Kulkarni R."/>
            <person name="Li A."/>
            <person name="Maczka C."/>
            <person name="Maisonet E."/>
            <person name="Majethia P.M."/>
            <person name="Malik D.A."/>
            <person name="Mariam A."/>
            <person name="Marquess E.B."/>
            <person name="Mattison J."/>
            <person name="Mcdonald N."/>
            <person name="Mehr S."/>
            <person name="Mengers S.R."/>
            <person name="Michaels D.P."/>
            <person name="Mondal S."/>
            <person name="Monney D.B."/>
            <person name="Nakhleh S.I."/>
            <person name="Ndubuizu N.C."/>
            <person name="Nguyen A.H."/>
            <person name="Nguyen K.M."/>
            <person name="Nguyen M.T."/>
            <person name="Nicholas M.L."/>
            <person name="Nimalan J.P."/>
            <person name="O'Connell R.A."/>
            <person name="Odoi E."/>
            <person name="Ojo L."/>
            <person name="Okoye A.E."/>
            <person name="Olateru-Olagbegi O."/>
            <person name="Osei K.V."/>
            <person name="Osei-Tutu A."/>
            <person name="Palilla A.M."/>
            <person name="Pancholi S."/>
            <person name="Park J.H."/>
            <person name="Patel K."/>
            <person name="Patel P."/>
            <person name="Pennington E."/>
            <person name="Peterson R.E."/>
            <person name="Pon J."/>
            <person name="Pourkarim H."/>
            <person name="Reed M.L."/>
            <person name="Rottman V."/>
            <person name="Salazar J."/>
            <person name="Samet S."/>
            <person name="Sendze O."/>
            <person name="Stelmack M.A."/>
            <person name="Stinnett R."/>
            <person name="Tchouaga A.L."/>
            <person name="Thompson E.M."/>
            <person name="Tran N.G."/>
            <person name="Truong T."/>
            <person name="Udo J.A."/>
            <person name="Verona L.T."/>
            <person name="Vu T.-Q."/>
            <person name="Wade J."/>
            <person name="Wang N.Q."/>
            <person name="Waters Z.M."/>
            <person name="Wellman R.J."/>
            <person name="Woldegabreal S."/>
            <person name="Yee A.C."/>
            <person name="Yirefu M."/>
            <person name="Zahangir S."/>
            <person name="Zhai Y."/>
            <person name="Devine C.L."/>
            <person name="Liao K."/>
            <person name="Prasad P.K."/>
            <person name="Ruthenberg K.J."/>
            <person name="Shonk J.A."/>
            <person name="Way M."/>
            <person name="Yousufi H.K."/>
            <person name="Cao L."/>
            <person name="Fox J."/>
            <person name="Hobbs E."/>
            <person name="Kilic S."/>
            <person name="Nunn R."/>
            <person name="Patel R."/>
            <person name="Rubenstein M."/>
            <person name="Cresawn S.G."/>
            <person name="Russell D.A."/>
            <person name="Pope W.H."/>
            <person name="Jacobs-Sera D."/>
            <person name="Hendrix R.W."/>
            <person name="Hatfull G.F."/>
            <person name="Erill I."/>
            <person name="Caruso S.M."/>
        </authorList>
    </citation>
    <scope>NUCLEOTIDE SEQUENCE [LARGE SCALE GENOMIC DNA]</scope>
</reference>
<protein>
    <submittedName>
        <fullName evidence="1">Uncharacterized protein</fullName>
    </submittedName>
</protein>
<dbReference type="EMBL" id="KX011169">
    <property type="protein sequence ID" value="ANH50673.1"/>
    <property type="molecule type" value="Genomic_DNA"/>
</dbReference>
<dbReference type="KEGG" id="vg:29059924"/>
<evidence type="ECO:0000313" key="2">
    <source>
        <dbReference type="Proteomes" id="UP000203219"/>
    </source>
</evidence>
<dbReference type="RefSeq" id="YP_009281981.1">
    <property type="nucleotide sequence ID" value="NC_031034.1"/>
</dbReference>
<evidence type="ECO:0000313" key="1">
    <source>
        <dbReference type="EMBL" id="ANH50673.1"/>
    </source>
</evidence>
<proteinExistence type="predicted"/>
<dbReference type="GeneID" id="29059924"/>